<proteinExistence type="inferred from homology"/>
<dbReference type="RefSeq" id="WP_269593157.1">
    <property type="nucleotide sequence ID" value="NZ_CP130956.1"/>
</dbReference>
<protein>
    <submittedName>
        <fullName evidence="10">Acetyl-CoA acetyltransferase</fullName>
    </submittedName>
</protein>
<evidence type="ECO:0000313" key="10">
    <source>
        <dbReference type="EMBL" id="WLF52152.1"/>
    </source>
</evidence>
<evidence type="ECO:0000256" key="3">
    <source>
        <dbReference type="ARBA" id="ARBA00022679"/>
    </source>
</evidence>
<dbReference type="PANTHER" id="PTHR43853:SF8">
    <property type="entry name" value="3-KETOACYL-COA THIOLASE, PEROXISOMAL"/>
    <property type="match status" value="1"/>
</dbReference>
<keyword evidence="11" id="KW-1185">Reference proteome</keyword>
<gene>
    <name evidence="9" type="ORF">O4328_44685</name>
    <name evidence="10" type="ORF">Q5707_42805</name>
</gene>
<reference evidence="10" key="2">
    <citation type="submission" date="2023-07" db="EMBL/GenBank/DDBJ databases">
        <title>Genomic analysis of Rhodococcus opacus VOC-14 with glycol ethers degradation activity.</title>
        <authorList>
            <person name="Narkevich D.A."/>
            <person name="Hlushen A.M."/>
            <person name="Akhremchuk A.E."/>
            <person name="Sikolenko M.A."/>
            <person name="Valentovich L.N."/>
        </authorList>
    </citation>
    <scope>NUCLEOTIDE SEQUENCE</scope>
    <source>
        <strain evidence="10">VOC-14</strain>
        <plasmid evidence="10">pRho-VOC14-L</plasmid>
    </source>
</reference>
<keyword evidence="10" id="KW-0614">Plasmid</keyword>
<reference evidence="9" key="1">
    <citation type="submission" date="2022-12" db="EMBL/GenBank/DDBJ databases">
        <authorList>
            <person name="Krivoruchko A.V."/>
            <person name="Elkin A."/>
        </authorList>
    </citation>
    <scope>NUCLEOTIDE SEQUENCE</scope>
    <source>
        <strain evidence="9">IEGM 249</strain>
    </source>
</reference>
<organism evidence="10 12">
    <name type="scientific">Rhodococcus opacus</name>
    <name type="common">Nocardia opaca</name>
    <dbReference type="NCBI Taxonomy" id="37919"/>
    <lineage>
        <taxon>Bacteria</taxon>
        <taxon>Bacillati</taxon>
        <taxon>Actinomycetota</taxon>
        <taxon>Actinomycetes</taxon>
        <taxon>Mycobacteriales</taxon>
        <taxon>Nocardiaceae</taxon>
        <taxon>Rhodococcus</taxon>
    </lineage>
</organism>
<evidence type="ECO:0000256" key="5">
    <source>
        <dbReference type="ARBA" id="ARBA00023098"/>
    </source>
</evidence>
<comment type="subcellular location">
    <subcellularLocation>
        <location evidence="1">Peroxisome</location>
    </subcellularLocation>
</comment>
<dbReference type="InterPro" id="IPR016039">
    <property type="entry name" value="Thiolase-like"/>
</dbReference>
<dbReference type="Gene3D" id="3.40.47.10">
    <property type="match status" value="2"/>
</dbReference>
<sequence>MTNEVVIVEAVRSPLTQRQLYGRIHCELAEEKLLDVTVNGLLQRAKIDEDEITTVVTVGDGAASRRHAESWRKVFPHIDLHESMTTTAAMKLASDAITAEPRRTVLVVGATNGDCRHETGASTGRPTPLEADLRRITQQNQIEYVSASYRRARECALSGDFRREIIPLELHLDHEMTEFIASDELRQVCEPAGAHRLAPTPAALPVSNGGAGHDCQLSLHRAHSARGAGALVLTGASRADELGLHPRGRLVGAETLFDTPLTGVSVSHLESVRSYLRSMGVSLNRIDQFEVPEEVAVTPLIWLEEFGLNTYMLNPRGGALALGHLAEIEGIRCLTTMLSALEDTGGTYGLVATSGLEGSGLLLVECLNSP</sequence>
<accession>A0AAX3YRP9</accession>
<keyword evidence="3" id="KW-0808">Transferase</keyword>
<dbReference type="Proteomes" id="UP001066327">
    <property type="component" value="Unassembled WGS sequence"/>
</dbReference>
<evidence type="ECO:0000256" key="2">
    <source>
        <dbReference type="ARBA" id="ARBA00010982"/>
    </source>
</evidence>
<dbReference type="InterPro" id="IPR002155">
    <property type="entry name" value="Thiolase"/>
</dbReference>
<evidence type="ECO:0000313" key="9">
    <source>
        <dbReference type="EMBL" id="MCZ4590630.1"/>
    </source>
</evidence>
<keyword evidence="6" id="KW-0576">Peroxisome</keyword>
<feature type="domain" description="Thiolase C-terminal" evidence="8">
    <location>
        <begin position="270"/>
        <end position="360"/>
    </location>
</feature>
<dbReference type="GO" id="GO:0006635">
    <property type="term" value="P:fatty acid beta-oxidation"/>
    <property type="evidence" value="ECO:0007669"/>
    <property type="project" value="TreeGrafter"/>
</dbReference>
<evidence type="ECO:0000256" key="6">
    <source>
        <dbReference type="ARBA" id="ARBA00023140"/>
    </source>
</evidence>
<dbReference type="EMBL" id="CP130956">
    <property type="protein sequence ID" value="WLF52152.1"/>
    <property type="molecule type" value="Genomic_DNA"/>
</dbReference>
<dbReference type="GO" id="GO:0003988">
    <property type="term" value="F:acetyl-CoA C-acyltransferase activity"/>
    <property type="evidence" value="ECO:0007669"/>
    <property type="project" value="TreeGrafter"/>
</dbReference>
<evidence type="ECO:0000259" key="8">
    <source>
        <dbReference type="Pfam" id="PF02803"/>
    </source>
</evidence>
<dbReference type="InterPro" id="IPR050215">
    <property type="entry name" value="Thiolase-like_sf_Thiolase"/>
</dbReference>
<dbReference type="PIRSF" id="PIRSF000429">
    <property type="entry name" value="Ac-CoA_Ac_transf"/>
    <property type="match status" value="1"/>
</dbReference>
<comment type="similarity">
    <text evidence="2">Belongs to the thiolase-like superfamily. Thiolase family.</text>
</comment>
<dbReference type="SUPFAM" id="SSF53901">
    <property type="entry name" value="Thiolase-like"/>
    <property type="match status" value="1"/>
</dbReference>
<dbReference type="AlphaFoldDB" id="A0AAX3YRP9"/>
<dbReference type="EMBL" id="JAPWIS010000063">
    <property type="protein sequence ID" value="MCZ4590630.1"/>
    <property type="molecule type" value="Genomic_DNA"/>
</dbReference>
<keyword evidence="7" id="KW-0012">Acyltransferase</keyword>
<dbReference type="Pfam" id="PF02803">
    <property type="entry name" value="Thiolase_C"/>
    <property type="match status" value="1"/>
</dbReference>
<evidence type="ECO:0000256" key="7">
    <source>
        <dbReference type="ARBA" id="ARBA00023315"/>
    </source>
</evidence>
<name>A0AAX3YRP9_RHOOP</name>
<dbReference type="Proteomes" id="UP001231166">
    <property type="component" value="Plasmid pRho-VOC14-L"/>
</dbReference>
<keyword evidence="5" id="KW-0443">Lipid metabolism</keyword>
<dbReference type="GO" id="GO:0005737">
    <property type="term" value="C:cytoplasm"/>
    <property type="evidence" value="ECO:0007669"/>
    <property type="project" value="UniProtKB-ARBA"/>
</dbReference>
<evidence type="ECO:0000256" key="1">
    <source>
        <dbReference type="ARBA" id="ARBA00004275"/>
    </source>
</evidence>
<evidence type="ECO:0000313" key="12">
    <source>
        <dbReference type="Proteomes" id="UP001231166"/>
    </source>
</evidence>
<geneLocation type="plasmid" evidence="10 12">
    <name>pRho-VOC14-L</name>
</geneLocation>
<keyword evidence="4" id="KW-0276">Fatty acid metabolism</keyword>
<dbReference type="InterPro" id="IPR020617">
    <property type="entry name" value="Thiolase_C"/>
</dbReference>
<evidence type="ECO:0000313" key="11">
    <source>
        <dbReference type="Proteomes" id="UP001066327"/>
    </source>
</evidence>
<dbReference type="GO" id="GO:0010124">
    <property type="term" value="P:phenylacetate catabolic process"/>
    <property type="evidence" value="ECO:0007669"/>
    <property type="project" value="TreeGrafter"/>
</dbReference>
<dbReference type="PANTHER" id="PTHR43853">
    <property type="entry name" value="3-KETOACYL-COA THIOLASE, PEROXISOMAL"/>
    <property type="match status" value="1"/>
</dbReference>
<evidence type="ECO:0000256" key="4">
    <source>
        <dbReference type="ARBA" id="ARBA00022832"/>
    </source>
</evidence>